<organism evidence="1 2">
    <name type="scientific">Candidatus Termititenax persephonae</name>
    <dbReference type="NCBI Taxonomy" id="2218525"/>
    <lineage>
        <taxon>Bacteria</taxon>
        <taxon>Bacillati</taxon>
        <taxon>Candidatus Margulisiibacteriota</taxon>
        <taxon>Candidatus Termititenacia</taxon>
        <taxon>Candidatus Termititenacales</taxon>
        <taxon>Candidatus Termititenacaceae</taxon>
        <taxon>Candidatus Termititenax</taxon>
    </lineage>
</organism>
<reference evidence="1 2" key="1">
    <citation type="journal article" date="2019" name="ISME J.">
        <title>Genome analyses of uncultured TG2/ZB3 bacteria in 'Margulisbacteria' specifically attached to ectosymbiotic spirochetes of protists in the termite gut.</title>
        <authorList>
            <person name="Utami Y.D."/>
            <person name="Kuwahara H."/>
            <person name="Igai K."/>
            <person name="Murakami T."/>
            <person name="Sugaya K."/>
            <person name="Morikawa T."/>
            <person name="Nagura Y."/>
            <person name="Yuki M."/>
            <person name="Deevong P."/>
            <person name="Inoue T."/>
            <person name="Kihara K."/>
            <person name="Lo N."/>
            <person name="Yamada A."/>
            <person name="Ohkuma M."/>
            <person name="Hongoh Y."/>
        </authorList>
    </citation>
    <scope>NUCLEOTIDE SEQUENCE [LARGE SCALE GENOMIC DNA]</scope>
    <source>
        <strain evidence="1">NkOx7-02</strain>
    </source>
</reference>
<name>A0A388TJ48_9BACT</name>
<feature type="non-terminal residue" evidence="1">
    <location>
        <position position="28"/>
    </location>
</feature>
<protein>
    <submittedName>
        <fullName evidence="1">Uncharacterized protein</fullName>
    </submittedName>
</protein>
<gene>
    <name evidence="1" type="ORF">NO2_1738</name>
</gene>
<keyword evidence="2" id="KW-1185">Reference proteome</keyword>
<accession>A0A388TJ48</accession>
<evidence type="ECO:0000313" key="2">
    <source>
        <dbReference type="Proteomes" id="UP000275925"/>
    </source>
</evidence>
<evidence type="ECO:0000313" key="1">
    <source>
        <dbReference type="EMBL" id="GBR77337.1"/>
    </source>
</evidence>
<dbReference type="AlphaFoldDB" id="A0A388TJ48"/>
<dbReference type="Proteomes" id="UP000275925">
    <property type="component" value="Unassembled WGS sequence"/>
</dbReference>
<sequence>MISIEKLKLLNFKRFQKLTLDFDNDFNT</sequence>
<proteinExistence type="predicted"/>
<comment type="caution">
    <text evidence="1">The sequence shown here is derived from an EMBL/GenBank/DDBJ whole genome shotgun (WGS) entry which is preliminary data.</text>
</comment>
<dbReference type="EMBL" id="BGZO01000199">
    <property type="protein sequence ID" value="GBR77337.1"/>
    <property type="molecule type" value="Genomic_DNA"/>
</dbReference>